<name>A0A1M5M1E2_9FLAO</name>
<dbReference type="Proteomes" id="UP000237771">
    <property type="component" value="Unassembled WGS sequence"/>
</dbReference>
<comment type="similarity">
    <text evidence="1">Belongs to the ROK (NagC/XylR) family.</text>
</comment>
<evidence type="ECO:0000313" key="2">
    <source>
        <dbReference type="EMBL" id="PRZ24180.1"/>
    </source>
</evidence>
<protein>
    <submittedName>
        <fullName evidence="3">Glucokinase</fullName>
    </submittedName>
</protein>
<dbReference type="InterPro" id="IPR000600">
    <property type="entry name" value="ROK"/>
</dbReference>
<dbReference type="PANTHER" id="PTHR18964:SF149">
    <property type="entry name" value="BIFUNCTIONAL UDP-N-ACETYLGLUCOSAMINE 2-EPIMERASE_N-ACETYLMANNOSAMINE KINASE"/>
    <property type="match status" value="1"/>
</dbReference>
<keyword evidence="3" id="KW-0418">Kinase</keyword>
<dbReference type="Pfam" id="PF00480">
    <property type="entry name" value="ROK"/>
    <property type="match status" value="1"/>
</dbReference>
<sequence>MKNIFAIGLDIGGSHITAGVIAVNEMKLIEVSLYKESFDSNLQADQVMDIWERVIRTSWKNSGVEEFVGISVCMPGPFDYANGICWIKGQTKYEHFYGLDVRKLIRDRLNLSDDFPVLFENDADCFGKGEVFKNAENRSRKVMAVTLGTGLGACFIDKAEAITTGNKVPTDGELYNSPYKDSIAEDYVSARGLIAHYQQLSGRKIDSGLEIFNLATAGDEIASEAFRNLGEDLAVIVAPWLKTFEAECFIIGGKIANASVFFLTAFEEKLKKQGCEVPVLISSDNEIAALLGATSLIYKEYFNQNESAFLY</sequence>
<reference evidence="2 5" key="3">
    <citation type="submission" date="2018-03" db="EMBL/GenBank/DDBJ databases">
        <title>Genomic Encyclopedia of Archaeal and Bacterial Type Strains, Phase II (KMG-II): from individual species to whole genera.</title>
        <authorList>
            <person name="Goeker M."/>
        </authorList>
    </citation>
    <scope>NUCLEOTIDE SEQUENCE [LARGE SCALE GENOMIC DNA]</scope>
    <source>
        <strain evidence="2 5">DSM 17797</strain>
    </source>
</reference>
<reference evidence="3" key="1">
    <citation type="submission" date="2016-11" db="EMBL/GenBank/DDBJ databases">
        <authorList>
            <person name="Jaros S."/>
            <person name="Januszkiewicz K."/>
            <person name="Wedrychowicz H."/>
        </authorList>
    </citation>
    <scope>NUCLEOTIDE SEQUENCE [LARGE SCALE GENOMIC DNA]</scope>
    <source>
        <strain evidence="3">DSM 19729</strain>
    </source>
</reference>
<dbReference type="STRING" id="280093.SAMN05443373_103298"/>
<organism evidence="3 4">
    <name type="scientific">Flavobacterium granuli</name>
    <dbReference type="NCBI Taxonomy" id="280093"/>
    <lineage>
        <taxon>Bacteria</taxon>
        <taxon>Pseudomonadati</taxon>
        <taxon>Bacteroidota</taxon>
        <taxon>Flavobacteriia</taxon>
        <taxon>Flavobacteriales</taxon>
        <taxon>Flavobacteriaceae</taxon>
        <taxon>Flavobacterium</taxon>
    </lineage>
</organism>
<evidence type="ECO:0000313" key="4">
    <source>
        <dbReference type="Proteomes" id="UP000184384"/>
    </source>
</evidence>
<dbReference type="AlphaFoldDB" id="A0A1M5M1E2"/>
<gene>
    <name evidence="2" type="ORF">BC624_104298</name>
    <name evidence="3" type="ORF">SAMN05443373_103298</name>
</gene>
<dbReference type="GO" id="GO:0016301">
    <property type="term" value="F:kinase activity"/>
    <property type="evidence" value="ECO:0007669"/>
    <property type="project" value="UniProtKB-KW"/>
</dbReference>
<dbReference type="PANTHER" id="PTHR18964">
    <property type="entry name" value="ROK (REPRESSOR, ORF, KINASE) FAMILY"/>
    <property type="match status" value="1"/>
</dbReference>
<evidence type="ECO:0000313" key="5">
    <source>
        <dbReference type="Proteomes" id="UP000237771"/>
    </source>
</evidence>
<dbReference type="OrthoDB" id="49666at2"/>
<dbReference type="RefSeq" id="WP_072941991.1">
    <property type="nucleotide sequence ID" value="NZ_FQWO01000003.1"/>
</dbReference>
<evidence type="ECO:0000256" key="1">
    <source>
        <dbReference type="ARBA" id="ARBA00006479"/>
    </source>
</evidence>
<dbReference type="Proteomes" id="UP000184384">
    <property type="component" value="Unassembled WGS sequence"/>
</dbReference>
<dbReference type="SUPFAM" id="SSF53067">
    <property type="entry name" value="Actin-like ATPase domain"/>
    <property type="match status" value="1"/>
</dbReference>
<dbReference type="EMBL" id="PVUB01000004">
    <property type="protein sequence ID" value="PRZ24180.1"/>
    <property type="molecule type" value="Genomic_DNA"/>
</dbReference>
<keyword evidence="5" id="KW-1185">Reference proteome</keyword>
<accession>A0A1M5M1E2</accession>
<proteinExistence type="inferred from homology"/>
<dbReference type="InterPro" id="IPR043129">
    <property type="entry name" value="ATPase_NBD"/>
</dbReference>
<dbReference type="EMBL" id="FQWO01000003">
    <property type="protein sequence ID" value="SHG71075.1"/>
    <property type="molecule type" value="Genomic_DNA"/>
</dbReference>
<evidence type="ECO:0000313" key="3">
    <source>
        <dbReference type="EMBL" id="SHG71075.1"/>
    </source>
</evidence>
<keyword evidence="3" id="KW-0808">Transferase</keyword>
<dbReference type="Gene3D" id="3.30.420.40">
    <property type="match status" value="2"/>
</dbReference>
<reference evidence="4" key="2">
    <citation type="submission" date="2016-11" db="EMBL/GenBank/DDBJ databases">
        <authorList>
            <person name="Varghese N."/>
            <person name="Submissions S."/>
        </authorList>
    </citation>
    <scope>NUCLEOTIDE SEQUENCE [LARGE SCALE GENOMIC DNA]</scope>
    <source>
        <strain evidence="4">DSM 19729</strain>
    </source>
</reference>